<dbReference type="PROSITE" id="PS51384">
    <property type="entry name" value="FAD_FR"/>
    <property type="match status" value="1"/>
</dbReference>
<dbReference type="SUPFAM" id="SSF63380">
    <property type="entry name" value="Riboflavin synthase domain-like"/>
    <property type="match status" value="1"/>
</dbReference>
<comment type="caution">
    <text evidence="12">The sequence shown here is derived from an EMBL/GenBank/DDBJ whole genome shotgun (WGS) entry which is preliminary data.</text>
</comment>
<comment type="similarity">
    <text evidence="2">Belongs to the ferredoxin--NADP reductase type 1 family.</text>
</comment>
<protein>
    <recommendedName>
        <fullName evidence="3">ferredoxin--NADP(+) reductase</fullName>
        <ecNumber evidence="3">1.18.1.2</ecNumber>
    </recommendedName>
</protein>
<dbReference type="Proteomes" id="UP001501757">
    <property type="component" value="Unassembled WGS sequence"/>
</dbReference>
<dbReference type="Pfam" id="PF00175">
    <property type="entry name" value="NAD_binding_1"/>
    <property type="match status" value="1"/>
</dbReference>
<evidence type="ECO:0000256" key="2">
    <source>
        <dbReference type="ARBA" id="ARBA00008312"/>
    </source>
</evidence>
<evidence type="ECO:0000256" key="7">
    <source>
        <dbReference type="ARBA" id="ARBA00022857"/>
    </source>
</evidence>
<dbReference type="InterPro" id="IPR033892">
    <property type="entry name" value="FNR_bac"/>
</dbReference>
<dbReference type="EMBL" id="BAAAEI010000006">
    <property type="protein sequence ID" value="GAA0351477.1"/>
    <property type="molecule type" value="Genomic_DNA"/>
</dbReference>
<comment type="catalytic activity">
    <reaction evidence="10">
        <text>2 reduced [2Fe-2S]-[ferredoxin] + NADP(+) + H(+) = 2 oxidized [2Fe-2S]-[ferredoxin] + NADPH</text>
        <dbReference type="Rhea" id="RHEA:20125"/>
        <dbReference type="Rhea" id="RHEA-COMP:10000"/>
        <dbReference type="Rhea" id="RHEA-COMP:10001"/>
        <dbReference type="ChEBI" id="CHEBI:15378"/>
        <dbReference type="ChEBI" id="CHEBI:33737"/>
        <dbReference type="ChEBI" id="CHEBI:33738"/>
        <dbReference type="ChEBI" id="CHEBI:57783"/>
        <dbReference type="ChEBI" id="CHEBI:58349"/>
        <dbReference type="EC" id="1.18.1.2"/>
    </reaction>
</comment>
<sequence>MWVEGKVIERRDWNDKLFSLFIQADIAPFLPGQFIKVALPIAGKRIGRAYSLVNAPGSATLEILVVAVEQGQLSPALAALSAGDKLEVSARASGFMTLVEIPKCRDLWMLATGTAVGPFVSMLRAGQLWSQCENAVLVYGVRYAHDLAYIDELNTLASQNPSLRLMISVTREAIPGAFNQRITELIATGQLEQAAGLPINTDNSHLVLCGNPDMVSETQQLLLEKGLHKHLKRQPGHITVEKYW</sequence>
<dbReference type="Gene3D" id="3.40.50.80">
    <property type="entry name" value="Nucleotide-binding domain of ferredoxin-NADP reductase (FNR) module"/>
    <property type="match status" value="1"/>
</dbReference>
<evidence type="ECO:0000313" key="12">
    <source>
        <dbReference type="EMBL" id="GAA0351477.1"/>
    </source>
</evidence>
<comment type="cofactor">
    <cofactor evidence="1">
        <name>FAD</name>
        <dbReference type="ChEBI" id="CHEBI:57692"/>
    </cofactor>
</comment>
<keyword evidence="7" id="KW-0521">NADP</keyword>
<dbReference type="InterPro" id="IPR017927">
    <property type="entry name" value="FAD-bd_FR_type"/>
</dbReference>
<dbReference type="InterPro" id="IPR051930">
    <property type="entry name" value="FNR_type-1"/>
</dbReference>
<evidence type="ECO:0000256" key="4">
    <source>
        <dbReference type="ARBA" id="ARBA00022630"/>
    </source>
</evidence>
<dbReference type="PRINTS" id="PR00410">
    <property type="entry name" value="PHEHYDRXLASE"/>
</dbReference>
<dbReference type="EC" id="1.18.1.2" evidence="3"/>
<evidence type="ECO:0000256" key="3">
    <source>
        <dbReference type="ARBA" id="ARBA00013223"/>
    </source>
</evidence>
<proteinExistence type="inferred from homology"/>
<comment type="cofactor">
    <cofactor evidence="9">
        <name>[2Fe-2S] cluster</name>
        <dbReference type="ChEBI" id="CHEBI:190135"/>
    </cofactor>
</comment>
<dbReference type="InterPro" id="IPR017938">
    <property type="entry name" value="Riboflavin_synthase-like_b-brl"/>
</dbReference>
<evidence type="ECO:0000256" key="6">
    <source>
        <dbReference type="ARBA" id="ARBA00022827"/>
    </source>
</evidence>
<evidence type="ECO:0000256" key="5">
    <source>
        <dbReference type="ARBA" id="ARBA00022741"/>
    </source>
</evidence>
<evidence type="ECO:0000256" key="8">
    <source>
        <dbReference type="ARBA" id="ARBA00023002"/>
    </source>
</evidence>
<dbReference type="CDD" id="cd06195">
    <property type="entry name" value="FNR1"/>
    <property type="match status" value="1"/>
</dbReference>
<dbReference type="InterPro" id="IPR001433">
    <property type="entry name" value="OxRdtase_FAD/NAD-bd"/>
</dbReference>
<keyword evidence="4" id="KW-0285">Flavoprotein</keyword>
<dbReference type="Gene3D" id="2.40.30.10">
    <property type="entry name" value="Translation factors"/>
    <property type="match status" value="1"/>
</dbReference>
<dbReference type="RefSeq" id="WP_343843623.1">
    <property type="nucleotide sequence ID" value="NZ_BAAAEI010000006.1"/>
</dbReference>
<keyword evidence="13" id="KW-1185">Reference proteome</keyword>
<keyword evidence="6" id="KW-0274">FAD</keyword>
<dbReference type="InterPro" id="IPR008333">
    <property type="entry name" value="Cbr1-like_FAD-bd_dom"/>
</dbReference>
<keyword evidence="5" id="KW-0547">Nucleotide-binding</keyword>
<organism evidence="12 13">
    <name type="scientific">Bowmanella denitrificans</name>
    <dbReference type="NCBI Taxonomy" id="366582"/>
    <lineage>
        <taxon>Bacteria</taxon>
        <taxon>Pseudomonadati</taxon>
        <taxon>Pseudomonadota</taxon>
        <taxon>Gammaproteobacteria</taxon>
        <taxon>Alteromonadales</taxon>
        <taxon>Alteromonadaceae</taxon>
        <taxon>Bowmanella</taxon>
    </lineage>
</organism>
<evidence type="ECO:0000256" key="9">
    <source>
        <dbReference type="ARBA" id="ARBA00034078"/>
    </source>
</evidence>
<dbReference type="Pfam" id="PF00970">
    <property type="entry name" value="FAD_binding_6"/>
    <property type="match status" value="1"/>
</dbReference>
<dbReference type="PANTHER" id="PTHR47878">
    <property type="entry name" value="OXIDOREDUCTASE FAD/NAD(P)-BINDING DOMAIN PROTEIN"/>
    <property type="match status" value="1"/>
</dbReference>
<dbReference type="PRINTS" id="PR00371">
    <property type="entry name" value="FPNCR"/>
</dbReference>
<evidence type="ECO:0000256" key="1">
    <source>
        <dbReference type="ARBA" id="ARBA00001974"/>
    </source>
</evidence>
<dbReference type="SUPFAM" id="SSF52343">
    <property type="entry name" value="Ferredoxin reductase-like, C-terminal NADP-linked domain"/>
    <property type="match status" value="1"/>
</dbReference>
<dbReference type="InterPro" id="IPR001709">
    <property type="entry name" value="Flavoprot_Pyr_Nucl_cyt_Rdtase"/>
</dbReference>
<feature type="domain" description="FAD-binding FR-type" evidence="11">
    <location>
        <begin position="1"/>
        <end position="99"/>
    </location>
</feature>
<gene>
    <name evidence="12" type="ORF">GCM10009092_14820</name>
</gene>
<accession>A0ABP3GTE6</accession>
<name>A0ABP3GTE6_9ALTE</name>
<reference evidence="13" key="1">
    <citation type="journal article" date="2019" name="Int. J. Syst. Evol. Microbiol.">
        <title>The Global Catalogue of Microorganisms (GCM) 10K type strain sequencing project: providing services to taxonomists for standard genome sequencing and annotation.</title>
        <authorList>
            <consortium name="The Broad Institute Genomics Platform"/>
            <consortium name="The Broad Institute Genome Sequencing Center for Infectious Disease"/>
            <person name="Wu L."/>
            <person name="Ma J."/>
        </authorList>
    </citation>
    <scope>NUCLEOTIDE SEQUENCE [LARGE SCALE GENOMIC DNA]</scope>
    <source>
        <strain evidence="13">JCM 13378</strain>
    </source>
</reference>
<evidence type="ECO:0000256" key="10">
    <source>
        <dbReference type="ARBA" id="ARBA00047776"/>
    </source>
</evidence>
<dbReference type="InterPro" id="IPR039261">
    <property type="entry name" value="FNR_nucleotide-bd"/>
</dbReference>
<evidence type="ECO:0000313" key="13">
    <source>
        <dbReference type="Proteomes" id="UP001501757"/>
    </source>
</evidence>
<dbReference type="PANTHER" id="PTHR47878:SF1">
    <property type="entry name" value="FLAVODOXIN_FERREDOXIN--NADP REDUCTASE"/>
    <property type="match status" value="1"/>
</dbReference>
<evidence type="ECO:0000259" key="11">
    <source>
        <dbReference type="PROSITE" id="PS51384"/>
    </source>
</evidence>
<keyword evidence="8" id="KW-0560">Oxidoreductase</keyword>